<organism evidence="7 8">
    <name type="scientific">Streptococcus rubneri</name>
    <dbReference type="NCBI Taxonomy" id="1234680"/>
    <lineage>
        <taxon>Bacteria</taxon>
        <taxon>Bacillati</taxon>
        <taxon>Bacillota</taxon>
        <taxon>Bacilli</taxon>
        <taxon>Lactobacillales</taxon>
        <taxon>Streptococcaceae</taxon>
        <taxon>Streptococcus</taxon>
    </lineage>
</organism>
<feature type="transmembrane region" description="Helical" evidence="6">
    <location>
        <begin position="429"/>
        <end position="448"/>
    </location>
</feature>
<evidence type="ECO:0000256" key="6">
    <source>
        <dbReference type="SAM" id="Phobius"/>
    </source>
</evidence>
<feature type="transmembrane region" description="Helical" evidence="6">
    <location>
        <begin position="300"/>
        <end position="319"/>
    </location>
</feature>
<feature type="transmembrane region" description="Helical" evidence="6">
    <location>
        <begin position="96"/>
        <end position="115"/>
    </location>
</feature>
<keyword evidence="3 6" id="KW-0812">Transmembrane</keyword>
<dbReference type="RefSeq" id="WP_135782650.1">
    <property type="nucleotide sequence ID" value="NZ_MRXY01000003.1"/>
</dbReference>
<feature type="transmembrane region" description="Helical" evidence="6">
    <location>
        <begin position="199"/>
        <end position="219"/>
    </location>
</feature>
<evidence type="ECO:0000256" key="5">
    <source>
        <dbReference type="ARBA" id="ARBA00023136"/>
    </source>
</evidence>
<dbReference type="PIRSF" id="PIRSF038958">
    <property type="entry name" value="PG_synth_SpoVB"/>
    <property type="match status" value="1"/>
</dbReference>
<feature type="transmembrane region" description="Helical" evidence="6">
    <location>
        <begin position="405"/>
        <end position="423"/>
    </location>
</feature>
<keyword evidence="2" id="KW-1003">Cell membrane</keyword>
<dbReference type="InterPro" id="IPR024923">
    <property type="entry name" value="PG_synth_SpoVB"/>
</dbReference>
<protein>
    <submittedName>
        <fullName evidence="7">Polysaccharide biosynthesis protein</fullName>
    </submittedName>
</protein>
<feature type="transmembrane region" description="Helical" evidence="6">
    <location>
        <begin position="58"/>
        <end position="75"/>
    </location>
</feature>
<dbReference type="InterPro" id="IPR002797">
    <property type="entry name" value="Polysacc_synth"/>
</dbReference>
<keyword evidence="4 6" id="KW-1133">Transmembrane helix</keyword>
<keyword evidence="5 6" id="KW-0472">Membrane</keyword>
<feature type="transmembrane region" description="Helical" evidence="6">
    <location>
        <begin position="12"/>
        <end position="38"/>
    </location>
</feature>
<reference evidence="7 8" key="1">
    <citation type="submission" date="2019-04" db="EMBL/GenBank/DDBJ databases">
        <title>Genome sequencing of Streptococcus rubneri DSM 26920(T).</title>
        <authorList>
            <person name="Kook J.-K."/>
            <person name="Park S.-N."/>
            <person name="Lim Y.K."/>
        </authorList>
    </citation>
    <scope>NUCLEOTIDE SEQUENCE [LARGE SCALE GENOMIC DNA]</scope>
    <source>
        <strain evidence="7 8">DSM 26920</strain>
    </source>
</reference>
<dbReference type="InterPro" id="IPR050833">
    <property type="entry name" value="Poly_Biosynth_Transport"/>
</dbReference>
<comment type="caution">
    <text evidence="7">The sequence shown here is derived from an EMBL/GenBank/DDBJ whole genome shotgun (WGS) entry which is preliminary data.</text>
</comment>
<dbReference type="AlphaFoldDB" id="A0A4Z1E0N1"/>
<name>A0A4Z1E0N1_9STRE</name>
<feature type="transmembrane region" description="Helical" evidence="6">
    <location>
        <begin position="468"/>
        <end position="491"/>
    </location>
</feature>
<dbReference type="EMBL" id="SRRP01000001">
    <property type="protein sequence ID" value="TGN92358.1"/>
    <property type="molecule type" value="Genomic_DNA"/>
</dbReference>
<dbReference type="GO" id="GO:0005886">
    <property type="term" value="C:plasma membrane"/>
    <property type="evidence" value="ECO:0007669"/>
    <property type="project" value="UniProtKB-SubCell"/>
</dbReference>
<sequence length="542" mass="60488">MSNETSNQQAQMLRGTVWLTASNFISRLLGAAYIIPWYIWMGKHGAEANGLFTMGYNIYAWFLLISTAGVPVAVAKQVAKYNTKGQEEHSYAMIRGFLKFMSLLGLIFAIIMYLLSPVFAKLSGGGKDLIPVMQSLSWAVLIFPSMSVIRGFFQGHNNLKPYAISQIAEQVIRVIWMLLTAYFIMKVGSGDYVEAVTQSTFAAFIGMGASLFVLFYYLWKTGLLKHIIHRPESDNEIDTKALLWDTIREAIPFIVTGSAIQLFQIIDQMTYSNVMSWFTNFSRSELLVQFSYFSANPNKITMILIAVATSIGGVGIPLLTENYVKGDFRAAGKLVQDNLTMLVAFLLPATIGAVAIAKPLYTVFYGKPDSLALGLFILAMLQTVILGLYTVLSPMIQALFQNRKAILYFGYGVLVKLILQVPFIYLFRAYGPLLSTTIGLMIPIVLMYKEIHRVTHFNRKIVFKRSLLTAILTLIMLLVVLLSVLIFSFVLKPNGRVMSMIYVALIGGVGIIVYGGLGLRLRFLDRFIGNKAATLRNKFHIS</sequence>
<evidence type="ECO:0000313" key="8">
    <source>
        <dbReference type="Proteomes" id="UP000297986"/>
    </source>
</evidence>
<evidence type="ECO:0000256" key="2">
    <source>
        <dbReference type="ARBA" id="ARBA00022475"/>
    </source>
</evidence>
<evidence type="ECO:0000313" key="7">
    <source>
        <dbReference type="EMBL" id="TGN92358.1"/>
    </source>
</evidence>
<feature type="transmembrane region" description="Helical" evidence="6">
    <location>
        <begin position="339"/>
        <end position="361"/>
    </location>
</feature>
<feature type="transmembrane region" description="Helical" evidence="6">
    <location>
        <begin position="174"/>
        <end position="193"/>
    </location>
</feature>
<comment type="subcellular location">
    <subcellularLocation>
        <location evidence="1">Cell membrane</location>
        <topology evidence="1">Multi-pass membrane protein</topology>
    </subcellularLocation>
</comment>
<evidence type="ECO:0000256" key="3">
    <source>
        <dbReference type="ARBA" id="ARBA00022692"/>
    </source>
</evidence>
<keyword evidence="8" id="KW-1185">Reference proteome</keyword>
<accession>A0A4Z1E0N1</accession>
<dbReference type="Proteomes" id="UP000297986">
    <property type="component" value="Unassembled WGS sequence"/>
</dbReference>
<feature type="transmembrane region" description="Helical" evidence="6">
    <location>
        <begin position="373"/>
        <end position="393"/>
    </location>
</feature>
<dbReference type="CDD" id="cd13124">
    <property type="entry name" value="MATE_SpoVB_like"/>
    <property type="match status" value="1"/>
</dbReference>
<evidence type="ECO:0000256" key="1">
    <source>
        <dbReference type="ARBA" id="ARBA00004651"/>
    </source>
</evidence>
<gene>
    <name evidence="7" type="ORF">E5S68_05355</name>
</gene>
<dbReference type="PANTHER" id="PTHR30250:SF21">
    <property type="entry name" value="LIPID II FLIPPASE MURJ"/>
    <property type="match status" value="1"/>
</dbReference>
<dbReference type="PANTHER" id="PTHR30250">
    <property type="entry name" value="PST FAMILY PREDICTED COLANIC ACID TRANSPORTER"/>
    <property type="match status" value="1"/>
</dbReference>
<feature type="transmembrane region" description="Helical" evidence="6">
    <location>
        <begin position="497"/>
        <end position="517"/>
    </location>
</feature>
<evidence type="ECO:0000256" key="4">
    <source>
        <dbReference type="ARBA" id="ARBA00022989"/>
    </source>
</evidence>
<dbReference type="Pfam" id="PF01943">
    <property type="entry name" value="Polysacc_synt"/>
    <property type="match status" value="1"/>
</dbReference>
<feature type="transmembrane region" description="Helical" evidence="6">
    <location>
        <begin position="135"/>
        <end position="153"/>
    </location>
</feature>
<dbReference type="OrthoDB" id="9775950at2"/>
<proteinExistence type="predicted"/>
<feature type="transmembrane region" description="Helical" evidence="6">
    <location>
        <begin position="250"/>
        <end position="266"/>
    </location>
</feature>